<dbReference type="OrthoDB" id="9808276at2"/>
<sequence length="265" mass="28292">MPHMLIFGLGYTAGRLAERLRCDGWTVSATRREAGPDAMAFDDDIAVNRAIGQASHILSSVPPAEGSDPVLDRYGKALADAPAGWIGYLSSTGVYGDTGGAWVDESAPTGGGRRKARSEADSDWQTLSASVRIFRLPGIYGPGRSILDRIRAGRAHRIDLPDQVFSRVHVDDIVAGIVAGLEGPPGVYNLADDLPAPHNDVVSHGFRLLGMEPPPLQTMDEAGLSEMARGFYSENRRVANGKAKRLLGWAPAYADYRAGLRAIAG</sequence>
<keyword evidence="1" id="KW-0520">NAD</keyword>
<name>A0A3D9FI33_9SPHN</name>
<dbReference type="AlphaFoldDB" id="A0A3D9FI33"/>
<evidence type="ECO:0000313" key="2">
    <source>
        <dbReference type="EMBL" id="RED16746.1"/>
    </source>
</evidence>
<evidence type="ECO:0000313" key="3">
    <source>
        <dbReference type="Proteomes" id="UP000256310"/>
    </source>
</evidence>
<keyword evidence="3" id="KW-1185">Reference proteome</keyword>
<accession>A0A3D9FI33</accession>
<dbReference type="EMBL" id="QRDP01000004">
    <property type="protein sequence ID" value="RED16746.1"/>
    <property type="molecule type" value="Genomic_DNA"/>
</dbReference>
<dbReference type="RefSeq" id="WP_116236121.1">
    <property type="nucleotide sequence ID" value="NZ_QRDP01000004.1"/>
</dbReference>
<dbReference type="SUPFAM" id="SSF51735">
    <property type="entry name" value="NAD(P)-binding Rossmann-fold domains"/>
    <property type="match status" value="1"/>
</dbReference>
<organism evidence="2 3">
    <name type="scientific">Parasphingopyxis lamellibrachiae</name>
    <dbReference type="NCBI Taxonomy" id="680125"/>
    <lineage>
        <taxon>Bacteria</taxon>
        <taxon>Pseudomonadati</taxon>
        <taxon>Pseudomonadota</taxon>
        <taxon>Alphaproteobacteria</taxon>
        <taxon>Sphingomonadales</taxon>
        <taxon>Sphingomonadaceae</taxon>
        <taxon>Parasphingopyxis</taxon>
    </lineage>
</organism>
<dbReference type="InterPro" id="IPR036291">
    <property type="entry name" value="NAD(P)-bd_dom_sf"/>
</dbReference>
<evidence type="ECO:0000256" key="1">
    <source>
        <dbReference type="ARBA" id="ARBA00023027"/>
    </source>
</evidence>
<gene>
    <name evidence="2" type="ORF">DFR46_1775</name>
</gene>
<reference evidence="2 3" key="1">
    <citation type="submission" date="2018-07" db="EMBL/GenBank/DDBJ databases">
        <title>Genomic Encyclopedia of Type Strains, Phase IV (KMG-IV): sequencing the most valuable type-strain genomes for metagenomic binning, comparative biology and taxonomic classification.</title>
        <authorList>
            <person name="Goeker M."/>
        </authorList>
    </citation>
    <scope>NUCLEOTIDE SEQUENCE [LARGE SCALE GENOMIC DNA]</scope>
    <source>
        <strain evidence="2 3">DSM 26725</strain>
    </source>
</reference>
<dbReference type="Proteomes" id="UP000256310">
    <property type="component" value="Unassembled WGS sequence"/>
</dbReference>
<protein>
    <submittedName>
        <fullName evidence="2">Nucleoside-diphosphate-sugar epimerase</fullName>
    </submittedName>
</protein>
<dbReference type="PANTHER" id="PTHR43574">
    <property type="entry name" value="EPIMERASE-RELATED"/>
    <property type="match status" value="1"/>
</dbReference>
<proteinExistence type="predicted"/>
<comment type="caution">
    <text evidence="2">The sequence shown here is derived from an EMBL/GenBank/DDBJ whole genome shotgun (WGS) entry which is preliminary data.</text>
</comment>
<dbReference type="Gene3D" id="3.40.50.720">
    <property type="entry name" value="NAD(P)-binding Rossmann-like Domain"/>
    <property type="match status" value="1"/>
</dbReference>